<comment type="caution">
    <text evidence="2">The sequence shown here is derived from an EMBL/GenBank/DDBJ whole genome shotgun (WGS) entry which is preliminary data.</text>
</comment>
<dbReference type="EMBL" id="JARKHS020034969">
    <property type="protein sequence ID" value="KAK8757667.1"/>
    <property type="molecule type" value="Genomic_DNA"/>
</dbReference>
<protein>
    <submittedName>
        <fullName evidence="2">Uncharacterized protein</fullName>
    </submittedName>
</protein>
<dbReference type="Proteomes" id="UP001321473">
    <property type="component" value="Unassembled WGS sequence"/>
</dbReference>
<name>A0AAQ4D5C7_AMBAM</name>
<accession>A0AAQ4D5C7</accession>
<evidence type="ECO:0000313" key="2">
    <source>
        <dbReference type="EMBL" id="KAK8757667.1"/>
    </source>
</evidence>
<dbReference type="InterPro" id="IPR046341">
    <property type="entry name" value="SET_dom_sf"/>
</dbReference>
<keyword evidence="3" id="KW-1185">Reference proteome</keyword>
<evidence type="ECO:0000256" key="1">
    <source>
        <dbReference type="SAM" id="MobiDB-lite"/>
    </source>
</evidence>
<sequence>MAPRPGPVTYREFPLLNFLQSNVWLPVQAAPMRNTKRHAHDNRAWGKVIRPEESQSECPPSPEYMLPDHWEAPGSGVPDQPEEPASQKEQRNEKPYDGSGMVAGADSTSDTALADVKSEVISEDASLASKNMFEFLALGKSTAKGVPVGVFTLKALPKGLHFGPYQGVKVDCIENGGCTWP</sequence>
<dbReference type="Gene3D" id="2.170.270.10">
    <property type="entry name" value="SET domain"/>
    <property type="match status" value="1"/>
</dbReference>
<dbReference type="AlphaFoldDB" id="A0AAQ4D5C7"/>
<organism evidence="2 3">
    <name type="scientific">Amblyomma americanum</name>
    <name type="common">Lone star tick</name>
    <dbReference type="NCBI Taxonomy" id="6943"/>
    <lineage>
        <taxon>Eukaryota</taxon>
        <taxon>Metazoa</taxon>
        <taxon>Ecdysozoa</taxon>
        <taxon>Arthropoda</taxon>
        <taxon>Chelicerata</taxon>
        <taxon>Arachnida</taxon>
        <taxon>Acari</taxon>
        <taxon>Parasitiformes</taxon>
        <taxon>Ixodida</taxon>
        <taxon>Ixodoidea</taxon>
        <taxon>Ixodidae</taxon>
        <taxon>Amblyomminae</taxon>
        <taxon>Amblyomma</taxon>
    </lineage>
</organism>
<evidence type="ECO:0000313" key="3">
    <source>
        <dbReference type="Proteomes" id="UP001321473"/>
    </source>
</evidence>
<feature type="region of interest" description="Disordered" evidence="1">
    <location>
        <begin position="36"/>
        <end position="107"/>
    </location>
</feature>
<gene>
    <name evidence="2" type="ORF">V5799_004701</name>
</gene>
<reference evidence="2 3" key="1">
    <citation type="journal article" date="2023" name="Arcadia Sci">
        <title>De novo assembly of a long-read Amblyomma americanum tick genome.</title>
        <authorList>
            <person name="Chou S."/>
            <person name="Poskanzer K.E."/>
            <person name="Rollins M."/>
            <person name="Thuy-Boun P.S."/>
        </authorList>
    </citation>
    <scope>NUCLEOTIDE SEQUENCE [LARGE SCALE GENOMIC DNA]</scope>
    <source>
        <strain evidence="2">F_SG_1</strain>
        <tissue evidence="2">Salivary glands</tissue>
    </source>
</reference>
<proteinExistence type="predicted"/>
<feature type="non-terminal residue" evidence="2">
    <location>
        <position position="181"/>
    </location>
</feature>
<feature type="compositionally biased region" description="Basic and acidic residues" evidence="1">
    <location>
        <begin position="85"/>
        <end position="96"/>
    </location>
</feature>
<feature type="compositionally biased region" description="Basic and acidic residues" evidence="1">
    <location>
        <begin position="41"/>
        <end position="53"/>
    </location>
</feature>